<name>A0ABT4LNV7_9PROT</name>
<proteinExistence type="predicted"/>
<dbReference type="RefSeq" id="WP_269424926.1">
    <property type="nucleotide sequence ID" value="NZ_JAPWGY010000010.1"/>
</dbReference>
<dbReference type="SUPFAM" id="SSF56112">
    <property type="entry name" value="Protein kinase-like (PK-like)"/>
    <property type="match status" value="1"/>
</dbReference>
<dbReference type="EMBL" id="JAPWGY010000010">
    <property type="protein sequence ID" value="MCZ4282783.1"/>
    <property type="molecule type" value="Genomic_DNA"/>
</dbReference>
<sequence length="311" mass="35344">MLGTMFPSPQEILQAIDGIPFFNTISKNRLKFSPLGGLSNYNILVEVTSEIPGTSDTAYPPEKFVLRLPGEDGHLFVNRANEKHNAMIAEELGLNSKILYFSPEGVQLSCYLSTASVLQRHSFSDDLRLNRIAMAFRRLHGSDQLFANDFSPLETLGKYLQQAEEMKIALSSELLDMCQRISRRARELEKYKAPSHCDPVAGNLLDDGTKIYMIDWEYSGNADPMWDLAYLALTEELSPEKQNVLLCNYFDGKIPDRQKYSFLVHFCLSGVISALWGFIRHDLGNSNFNYRHYAQSLVIKSQRQLEEIEAI</sequence>
<comment type="caution">
    <text evidence="1">The sequence shown here is derived from an EMBL/GenBank/DDBJ whole genome shotgun (WGS) entry which is preliminary data.</text>
</comment>
<reference evidence="1" key="1">
    <citation type="submission" date="2022-12" db="EMBL/GenBank/DDBJ databases">
        <title>Bacterial isolates from different developmental stages of Nematostella vectensis.</title>
        <authorList>
            <person name="Fraune S."/>
        </authorList>
    </citation>
    <scope>NUCLEOTIDE SEQUENCE</scope>
    <source>
        <strain evidence="1">G21630-S1</strain>
    </source>
</reference>
<dbReference type="Gene3D" id="3.90.1200.10">
    <property type="match status" value="1"/>
</dbReference>
<accession>A0ABT4LNV7</accession>
<evidence type="ECO:0000313" key="1">
    <source>
        <dbReference type="EMBL" id="MCZ4282783.1"/>
    </source>
</evidence>
<dbReference type="Proteomes" id="UP001069802">
    <property type="component" value="Unassembled WGS sequence"/>
</dbReference>
<organism evidence="1 2">
    <name type="scientific">Kiloniella laminariae</name>
    <dbReference type="NCBI Taxonomy" id="454162"/>
    <lineage>
        <taxon>Bacteria</taxon>
        <taxon>Pseudomonadati</taxon>
        <taxon>Pseudomonadota</taxon>
        <taxon>Alphaproteobacteria</taxon>
        <taxon>Rhodospirillales</taxon>
        <taxon>Kiloniellaceae</taxon>
        <taxon>Kiloniella</taxon>
    </lineage>
</organism>
<protein>
    <submittedName>
        <fullName evidence="1">Phosphotransferase family protein</fullName>
    </submittedName>
</protein>
<dbReference type="PANTHER" id="PTHR22603">
    <property type="entry name" value="CHOLINE/ETHANOALAMINE KINASE"/>
    <property type="match status" value="1"/>
</dbReference>
<gene>
    <name evidence="1" type="ORF">O4H49_18510</name>
</gene>
<keyword evidence="2" id="KW-1185">Reference proteome</keyword>
<dbReference type="Gene3D" id="3.30.200.20">
    <property type="entry name" value="Phosphorylase Kinase, domain 1"/>
    <property type="match status" value="1"/>
</dbReference>
<dbReference type="Pfam" id="PF01633">
    <property type="entry name" value="Choline_kinase"/>
    <property type="match status" value="1"/>
</dbReference>
<dbReference type="CDD" id="cd05151">
    <property type="entry name" value="ChoK-like"/>
    <property type="match status" value="1"/>
</dbReference>
<evidence type="ECO:0000313" key="2">
    <source>
        <dbReference type="Proteomes" id="UP001069802"/>
    </source>
</evidence>
<dbReference type="PANTHER" id="PTHR22603:SF66">
    <property type="entry name" value="ETHANOLAMINE KINASE"/>
    <property type="match status" value="1"/>
</dbReference>
<dbReference type="InterPro" id="IPR011009">
    <property type="entry name" value="Kinase-like_dom_sf"/>
</dbReference>